<dbReference type="EMBL" id="GBRH01236557">
    <property type="protein sequence ID" value="JAD61338.1"/>
    <property type="molecule type" value="Transcribed_RNA"/>
</dbReference>
<dbReference type="AlphaFoldDB" id="A0A0A9BGP2"/>
<evidence type="ECO:0000313" key="1">
    <source>
        <dbReference type="EMBL" id="JAD61338.1"/>
    </source>
</evidence>
<name>A0A0A9BGP2_ARUDO</name>
<reference evidence="1" key="2">
    <citation type="journal article" date="2015" name="Data Brief">
        <title>Shoot transcriptome of the giant reed, Arundo donax.</title>
        <authorList>
            <person name="Barrero R.A."/>
            <person name="Guerrero F.D."/>
            <person name="Moolhuijzen P."/>
            <person name="Goolsby J.A."/>
            <person name="Tidwell J."/>
            <person name="Bellgard S.E."/>
            <person name="Bellgard M.I."/>
        </authorList>
    </citation>
    <scope>NUCLEOTIDE SEQUENCE</scope>
    <source>
        <tissue evidence="1">Shoot tissue taken approximately 20 cm above the soil surface</tissue>
    </source>
</reference>
<accession>A0A0A9BGP2</accession>
<sequence>MLRRPLRRHSPHRALSASRLSSASVIAAASCGSTSRPLCRALMMSTGPPFLVATTGRP</sequence>
<reference evidence="1" key="1">
    <citation type="submission" date="2014-09" db="EMBL/GenBank/DDBJ databases">
        <authorList>
            <person name="Magalhaes I.L.F."/>
            <person name="Oliveira U."/>
            <person name="Santos F.R."/>
            <person name="Vidigal T.H.D.A."/>
            <person name="Brescovit A.D."/>
            <person name="Santos A.J."/>
        </authorList>
    </citation>
    <scope>NUCLEOTIDE SEQUENCE</scope>
    <source>
        <tissue evidence="1">Shoot tissue taken approximately 20 cm above the soil surface</tissue>
    </source>
</reference>
<organism evidence="1">
    <name type="scientific">Arundo donax</name>
    <name type="common">Giant reed</name>
    <name type="synonym">Donax arundinaceus</name>
    <dbReference type="NCBI Taxonomy" id="35708"/>
    <lineage>
        <taxon>Eukaryota</taxon>
        <taxon>Viridiplantae</taxon>
        <taxon>Streptophyta</taxon>
        <taxon>Embryophyta</taxon>
        <taxon>Tracheophyta</taxon>
        <taxon>Spermatophyta</taxon>
        <taxon>Magnoliopsida</taxon>
        <taxon>Liliopsida</taxon>
        <taxon>Poales</taxon>
        <taxon>Poaceae</taxon>
        <taxon>PACMAD clade</taxon>
        <taxon>Arundinoideae</taxon>
        <taxon>Arundineae</taxon>
        <taxon>Arundo</taxon>
    </lineage>
</organism>
<proteinExistence type="predicted"/>
<dbReference type="PROSITE" id="PS51257">
    <property type="entry name" value="PROKAR_LIPOPROTEIN"/>
    <property type="match status" value="1"/>
</dbReference>
<protein>
    <submittedName>
        <fullName evidence="1">Uncharacterized protein</fullName>
    </submittedName>
</protein>